<reference evidence="1" key="1">
    <citation type="submission" date="2020-05" db="EMBL/GenBank/DDBJ databases">
        <authorList>
            <person name="Chiriac C."/>
            <person name="Salcher M."/>
            <person name="Ghai R."/>
            <person name="Kavagutti S V."/>
        </authorList>
    </citation>
    <scope>NUCLEOTIDE SEQUENCE</scope>
</reference>
<dbReference type="AlphaFoldDB" id="A0A6J7F608"/>
<proteinExistence type="predicted"/>
<name>A0A6J7F608_9ZZZZ</name>
<organism evidence="1">
    <name type="scientific">freshwater metagenome</name>
    <dbReference type="NCBI Taxonomy" id="449393"/>
    <lineage>
        <taxon>unclassified sequences</taxon>
        <taxon>metagenomes</taxon>
        <taxon>ecological metagenomes</taxon>
    </lineage>
</organism>
<accession>A0A6J7F608</accession>
<dbReference type="EMBL" id="CAFBMG010000004">
    <property type="protein sequence ID" value="CAB4889074.1"/>
    <property type="molecule type" value="Genomic_DNA"/>
</dbReference>
<evidence type="ECO:0000313" key="1">
    <source>
        <dbReference type="EMBL" id="CAB4889074.1"/>
    </source>
</evidence>
<protein>
    <submittedName>
        <fullName evidence="1">Unannotated protein</fullName>
    </submittedName>
</protein>
<gene>
    <name evidence="1" type="ORF">UFOPK3519_00092</name>
</gene>
<sequence length="86" mass="8704">MLPLELPEVLPELPVTYRGTYVRRITTTGSGAVTGTVEEVVVGTASSATAGAAAGDAVAFPPRTATRTKVAAVDTTAAARREAFAA</sequence>